<keyword evidence="5" id="KW-1185">Reference proteome</keyword>
<protein>
    <recommendedName>
        <fullName evidence="3">Protein kinase domain-containing protein</fullName>
    </recommendedName>
</protein>
<evidence type="ECO:0000313" key="5">
    <source>
        <dbReference type="Proteomes" id="UP000075606"/>
    </source>
</evidence>
<organism evidence="4 5">
    <name type="scientific">Roseivirga spongicola</name>
    <dbReference type="NCBI Taxonomy" id="333140"/>
    <lineage>
        <taxon>Bacteria</taxon>
        <taxon>Pseudomonadati</taxon>
        <taxon>Bacteroidota</taxon>
        <taxon>Cytophagia</taxon>
        <taxon>Cytophagales</taxon>
        <taxon>Roseivirgaceae</taxon>
        <taxon>Roseivirga</taxon>
    </lineage>
</organism>
<keyword evidence="2" id="KW-0472">Membrane</keyword>
<dbReference type="STRING" id="333140.AWW68_13485"/>
<evidence type="ECO:0000259" key="3">
    <source>
        <dbReference type="PROSITE" id="PS50011"/>
    </source>
</evidence>
<dbReference type="Pfam" id="PF03109">
    <property type="entry name" value="ABC1"/>
    <property type="match status" value="1"/>
</dbReference>
<feature type="domain" description="Protein kinase" evidence="3">
    <location>
        <begin position="132"/>
        <end position="464"/>
    </location>
</feature>
<dbReference type="InterPro" id="IPR004147">
    <property type="entry name" value="ABC1_dom"/>
</dbReference>
<dbReference type="GO" id="GO:0004672">
    <property type="term" value="F:protein kinase activity"/>
    <property type="evidence" value="ECO:0007669"/>
    <property type="project" value="InterPro"/>
</dbReference>
<dbReference type="InterPro" id="IPR011009">
    <property type="entry name" value="Kinase-like_dom_sf"/>
</dbReference>
<dbReference type="CDD" id="cd05121">
    <property type="entry name" value="ABC1_ADCK3-like"/>
    <property type="match status" value="1"/>
</dbReference>
<dbReference type="SMART" id="SM00220">
    <property type="entry name" value="S_TKc"/>
    <property type="match status" value="1"/>
</dbReference>
<accession>A0A150X4S7</accession>
<reference evidence="4 5" key="1">
    <citation type="submission" date="2016-01" db="EMBL/GenBank/DDBJ databases">
        <title>Genome sequencing of Roseivirga spongicola UST030701-084.</title>
        <authorList>
            <person name="Selvaratnam C."/>
            <person name="Thevarajoo S."/>
            <person name="Goh K.M."/>
            <person name="Ee R."/>
            <person name="Chan K.-G."/>
            <person name="Chong C.S."/>
        </authorList>
    </citation>
    <scope>NUCLEOTIDE SEQUENCE [LARGE SCALE GENOMIC DNA]</scope>
    <source>
        <strain evidence="4 5">UST030701-084</strain>
    </source>
</reference>
<feature type="transmembrane region" description="Helical" evidence="2">
    <location>
        <begin position="537"/>
        <end position="558"/>
    </location>
</feature>
<dbReference type="GO" id="GO:0005524">
    <property type="term" value="F:ATP binding"/>
    <property type="evidence" value="ECO:0007669"/>
    <property type="project" value="InterPro"/>
</dbReference>
<gene>
    <name evidence="4" type="ORF">AWW68_13485</name>
</gene>
<keyword evidence="2" id="KW-0812">Transmembrane</keyword>
<keyword evidence="2" id="KW-1133">Transmembrane helix</keyword>
<dbReference type="InterPro" id="IPR000719">
    <property type="entry name" value="Prot_kinase_dom"/>
</dbReference>
<dbReference type="InterPro" id="IPR050154">
    <property type="entry name" value="UbiB_kinase"/>
</dbReference>
<feature type="transmembrane region" description="Helical" evidence="2">
    <location>
        <begin position="506"/>
        <end position="525"/>
    </location>
</feature>
<evidence type="ECO:0000313" key="4">
    <source>
        <dbReference type="EMBL" id="KYG73694.1"/>
    </source>
</evidence>
<comment type="caution">
    <text evidence="4">The sequence shown here is derived from an EMBL/GenBank/DDBJ whole genome shotgun (WGS) entry which is preliminary data.</text>
</comment>
<dbReference type="SUPFAM" id="SSF56112">
    <property type="entry name" value="Protein kinase-like (PK-like)"/>
    <property type="match status" value="1"/>
</dbReference>
<comment type="similarity">
    <text evidence="1">Belongs to the protein kinase superfamily. ADCK protein kinase family.</text>
</comment>
<dbReference type="Gene3D" id="1.10.510.10">
    <property type="entry name" value="Transferase(Phosphotransferase) domain 1"/>
    <property type="match status" value="1"/>
</dbReference>
<dbReference type="PANTHER" id="PTHR10566">
    <property type="entry name" value="CHAPERONE-ACTIVITY OF BC1 COMPLEX CABC1 -RELATED"/>
    <property type="match status" value="1"/>
</dbReference>
<evidence type="ECO:0000256" key="2">
    <source>
        <dbReference type="SAM" id="Phobius"/>
    </source>
</evidence>
<dbReference type="Proteomes" id="UP000075606">
    <property type="component" value="Unassembled WGS sequence"/>
</dbReference>
<evidence type="ECO:0000256" key="1">
    <source>
        <dbReference type="ARBA" id="ARBA00009670"/>
    </source>
</evidence>
<proteinExistence type="inferred from homology"/>
<dbReference type="PANTHER" id="PTHR10566:SF113">
    <property type="entry name" value="PROTEIN ACTIVITY OF BC1 COMPLEX KINASE 7, CHLOROPLASTIC"/>
    <property type="match status" value="1"/>
</dbReference>
<dbReference type="EMBL" id="LRPC01000028">
    <property type="protein sequence ID" value="KYG73694.1"/>
    <property type="molecule type" value="Genomic_DNA"/>
</dbReference>
<dbReference type="AlphaFoldDB" id="A0A150X4S7"/>
<sequence>MSFYDDADFLTLTRTRVKHFSQYKDAVLFLVKYGSSDMIKESGLANEMAITDEQQSETKDLDKKAFVKDLQALGPTYVKLGQLLSTRPDLIAEPYISALRELQDNLEPFPYEQVEGIVQDELGVRISKAFQSFDKEPIGSASLGQVHLAKMRNGETVVVKVQRPGIRQQVVDELEALEKLSSFLENNSAQGRKYSLHKVFLQFKSTLLRELNYLKEAQNMDILHENLKEFKDIIVPTSIPDYSTDKVLTMEFIKGKNITKISPLRKLELDGEALCESLFKAYLQQIVVDGFMHADPHPGNVHLTDDNRLALLDMGMVAHISEDLRKNYLKLILNISNNKVSEALDTLIAMSTATDEADEDQFRSKIAELIQATHQASVKEIDTGKMMFGLIHTAAQCGFELPFELSTVGKALMNIDLVAHTLAPEFEPNKSIKRNAMSLMNKIMLKELAPQNFFSTILESKELIEKMPHRLNTIMRNLANNELEVKLDAIDEKSLMQGFQKVANRITIGLIVAALLVGSALMMSVQTKFTIFGYPGFAMISFMLAIVGALTIVIGIFFKDES</sequence>
<name>A0A150X4S7_9BACT</name>
<dbReference type="PROSITE" id="PS50011">
    <property type="entry name" value="PROTEIN_KINASE_DOM"/>
    <property type="match status" value="1"/>
</dbReference>